<dbReference type="InterPro" id="IPR036237">
    <property type="entry name" value="Xyl_isomerase-like_sf"/>
</dbReference>
<evidence type="ECO:0000313" key="2">
    <source>
        <dbReference type="EMBL" id="MPN04063.1"/>
    </source>
</evidence>
<accession>A0A645EU64</accession>
<organism evidence="2">
    <name type="scientific">bioreactor metagenome</name>
    <dbReference type="NCBI Taxonomy" id="1076179"/>
    <lineage>
        <taxon>unclassified sequences</taxon>
        <taxon>metagenomes</taxon>
        <taxon>ecological metagenomes</taxon>
    </lineage>
</organism>
<comment type="caution">
    <text evidence="2">The sequence shown here is derived from an EMBL/GenBank/DDBJ whole genome shotgun (WGS) entry which is preliminary data.</text>
</comment>
<proteinExistence type="predicted"/>
<dbReference type="Gene3D" id="3.20.20.150">
    <property type="entry name" value="Divalent-metal-dependent TIM barrel enzymes"/>
    <property type="match status" value="1"/>
</dbReference>
<sequence>MNSLGLEGIELFHYKKEPDVVSAPVFPTVGVHLKYWPYWLDFWHGNKQSLKKQFANVEDLKTYFFGAANKEEWINAIKENIKNALAANPEYLVWHVSDADTENIFTFSFNHTDEEVITATAEVFNAVSDIIPQNVMVLFENLWWPGLRLTNKKIVDSFFALLNRDNVGIMLDTGHLMNTNPALRNEEEAAVYLCQTIENLGTAKELIYGVHLSSSISGEYVGSFERSVPESLNTEKIMRHIAQIDRHQAWTSSKIKDLFSIVEPRYVIHELYYDDFKDLAKLVRRQQAAMGII</sequence>
<feature type="domain" description="Xylose isomerase-like TIM barrel" evidence="1">
    <location>
        <begin position="65"/>
        <end position="244"/>
    </location>
</feature>
<evidence type="ECO:0000259" key="1">
    <source>
        <dbReference type="Pfam" id="PF01261"/>
    </source>
</evidence>
<protein>
    <recommendedName>
        <fullName evidence="1">Xylose isomerase-like TIM barrel domain-containing protein</fullName>
    </recommendedName>
</protein>
<dbReference type="AlphaFoldDB" id="A0A645EU64"/>
<name>A0A645EU64_9ZZZZ</name>
<dbReference type="SUPFAM" id="SSF51658">
    <property type="entry name" value="Xylose isomerase-like"/>
    <property type="match status" value="1"/>
</dbReference>
<dbReference type="Pfam" id="PF01261">
    <property type="entry name" value="AP_endonuc_2"/>
    <property type="match status" value="1"/>
</dbReference>
<dbReference type="InterPro" id="IPR013022">
    <property type="entry name" value="Xyl_isomerase-like_TIM-brl"/>
</dbReference>
<dbReference type="EMBL" id="VSSQ01049992">
    <property type="protein sequence ID" value="MPN04063.1"/>
    <property type="molecule type" value="Genomic_DNA"/>
</dbReference>
<reference evidence="2" key="1">
    <citation type="submission" date="2019-08" db="EMBL/GenBank/DDBJ databases">
        <authorList>
            <person name="Kucharzyk K."/>
            <person name="Murdoch R.W."/>
            <person name="Higgins S."/>
            <person name="Loffler F."/>
        </authorList>
    </citation>
    <scope>NUCLEOTIDE SEQUENCE</scope>
</reference>
<gene>
    <name evidence="2" type="ORF">SDC9_151299</name>
</gene>